<dbReference type="EMBL" id="CP021744">
    <property type="protein sequence ID" value="ARZ68813.1"/>
    <property type="molecule type" value="Genomic_DNA"/>
</dbReference>
<dbReference type="KEGG" id="salj:SMD11_3171"/>
<evidence type="ECO:0000313" key="3">
    <source>
        <dbReference type="Proteomes" id="UP000195755"/>
    </source>
</evidence>
<dbReference type="Proteomes" id="UP000195755">
    <property type="component" value="Chromosome"/>
</dbReference>
<sequence>MRQGNTSGPGRVPVAYALFGNHRTLVLGILATLAGAVGTVGSISGDAGALDILGFIAIGAAGLALAVGYAVALSKRPHATPRRR</sequence>
<dbReference type="OrthoDB" id="10004239at2"/>
<dbReference type="RefSeq" id="WP_087927040.1">
    <property type="nucleotide sequence ID" value="NZ_CP021744.1"/>
</dbReference>
<dbReference type="AlphaFoldDB" id="A0A1Z2L3E0"/>
<reference evidence="2 3" key="1">
    <citation type="submission" date="2017-06" db="EMBL/GenBank/DDBJ databases">
        <title>Streptomyces albireticuli Genome sequencing and assembly.</title>
        <authorList>
            <person name="Wang Y."/>
            <person name="Du B."/>
            <person name="Ding Y."/>
            <person name="Liu H."/>
            <person name="Hou Q."/>
            <person name="Liu K."/>
            <person name="Yao L."/>
            <person name="Wang C."/>
        </authorList>
    </citation>
    <scope>NUCLEOTIDE SEQUENCE [LARGE SCALE GENOMIC DNA]</scope>
    <source>
        <strain evidence="2 3">MDJK11</strain>
    </source>
</reference>
<feature type="transmembrane region" description="Helical" evidence="1">
    <location>
        <begin position="25"/>
        <end position="43"/>
    </location>
</feature>
<feature type="transmembrane region" description="Helical" evidence="1">
    <location>
        <begin position="49"/>
        <end position="74"/>
    </location>
</feature>
<evidence type="ECO:0000313" key="2">
    <source>
        <dbReference type="EMBL" id="ARZ68813.1"/>
    </source>
</evidence>
<evidence type="ECO:0000256" key="1">
    <source>
        <dbReference type="SAM" id="Phobius"/>
    </source>
</evidence>
<name>A0A1Z2L3E0_9ACTN</name>
<protein>
    <submittedName>
        <fullName evidence="2">Uncharacterized protein</fullName>
    </submittedName>
</protein>
<proteinExistence type="predicted"/>
<organism evidence="2 3">
    <name type="scientific">Streptomyces albireticuli</name>
    <dbReference type="NCBI Taxonomy" id="1940"/>
    <lineage>
        <taxon>Bacteria</taxon>
        <taxon>Bacillati</taxon>
        <taxon>Actinomycetota</taxon>
        <taxon>Actinomycetes</taxon>
        <taxon>Kitasatosporales</taxon>
        <taxon>Streptomycetaceae</taxon>
        <taxon>Streptomyces</taxon>
    </lineage>
</organism>
<keyword evidence="1" id="KW-1133">Transmembrane helix</keyword>
<accession>A0A1Z2L3E0</accession>
<keyword evidence="1" id="KW-0472">Membrane</keyword>
<keyword evidence="1" id="KW-0812">Transmembrane</keyword>
<gene>
    <name evidence="2" type="ORF">SMD11_3171</name>
</gene>